<dbReference type="Proteomes" id="UP000294927">
    <property type="component" value="Unassembled WGS sequence"/>
</dbReference>
<evidence type="ECO:0000313" key="1">
    <source>
        <dbReference type="EMBL" id="TDV56353.1"/>
    </source>
</evidence>
<dbReference type="AlphaFoldDB" id="A0A4R7W1C4"/>
<evidence type="ECO:0000313" key="2">
    <source>
        <dbReference type="Proteomes" id="UP000294927"/>
    </source>
</evidence>
<organism evidence="1 2">
    <name type="scientific">Actinophytocola oryzae</name>
    <dbReference type="NCBI Taxonomy" id="502181"/>
    <lineage>
        <taxon>Bacteria</taxon>
        <taxon>Bacillati</taxon>
        <taxon>Actinomycetota</taxon>
        <taxon>Actinomycetes</taxon>
        <taxon>Pseudonocardiales</taxon>
        <taxon>Pseudonocardiaceae</taxon>
    </lineage>
</organism>
<dbReference type="Gene3D" id="3.20.20.150">
    <property type="entry name" value="Divalent-metal-dependent TIM barrel enzymes"/>
    <property type="match status" value="1"/>
</dbReference>
<name>A0A4R7W1C4_9PSEU</name>
<dbReference type="Pfam" id="PF05114">
    <property type="entry name" value="MbnB_TglH_ChrH"/>
    <property type="match status" value="1"/>
</dbReference>
<dbReference type="EMBL" id="SOCP01000002">
    <property type="protein sequence ID" value="TDV56353.1"/>
    <property type="molecule type" value="Genomic_DNA"/>
</dbReference>
<dbReference type="InterPro" id="IPR007801">
    <property type="entry name" value="MbnB/TglH/ChrH"/>
</dbReference>
<accession>A0A4R7W1C4</accession>
<dbReference type="RefSeq" id="WP_133901603.1">
    <property type="nucleotide sequence ID" value="NZ_SOCP01000002.1"/>
</dbReference>
<dbReference type="NCBIfam" id="NF003818">
    <property type="entry name" value="PRK05409.1"/>
    <property type="match status" value="1"/>
</dbReference>
<sequence>MSGTERRLGLPDLGYGVGLRDVHFPYLLDTPQEEWGVDWFEIITENFLDDHGYAAHVLDRVVAHRPVVMHGVSLSIGSTDPLDTDYLGRLSTLAERVRPAWISDHLCWTGVNGVTSHDLLPMPLTRRSLAHVAGRVRAVQDYLGRPLVLENPSSYLEFQASELPEWEFLALLAEDTGCGLLLDVNNVFVSATNHGFDAVNYIENLPEDNIVQLHLAGPSDHGTYLLDTHDGPVPEQVWPLYALAQRRTGGVATLLEWDADIPPFPELVAELAKARDLRAGQPLPAEAGRRPGG</sequence>
<dbReference type="PANTHER" id="PTHR42194">
    <property type="entry name" value="UPF0276 PROTEIN HI_1600"/>
    <property type="match status" value="1"/>
</dbReference>
<proteinExistence type="predicted"/>
<dbReference type="InterPro" id="IPR036237">
    <property type="entry name" value="Xyl_isomerase-like_sf"/>
</dbReference>
<dbReference type="SUPFAM" id="SSF51658">
    <property type="entry name" value="Xylose isomerase-like"/>
    <property type="match status" value="1"/>
</dbReference>
<comment type="caution">
    <text evidence="1">The sequence shown here is derived from an EMBL/GenBank/DDBJ whole genome shotgun (WGS) entry which is preliminary data.</text>
</comment>
<reference evidence="1 2" key="1">
    <citation type="submission" date="2019-03" db="EMBL/GenBank/DDBJ databases">
        <title>Genomic Encyclopedia of Archaeal and Bacterial Type Strains, Phase II (KMG-II): from individual species to whole genera.</title>
        <authorList>
            <person name="Goeker M."/>
        </authorList>
    </citation>
    <scope>NUCLEOTIDE SEQUENCE [LARGE SCALE GENOMIC DNA]</scope>
    <source>
        <strain evidence="1 2">DSM 45499</strain>
    </source>
</reference>
<dbReference type="PANTHER" id="PTHR42194:SF1">
    <property type="entry name" value="UPF0276 PROTEIN HI_1600"/>
    <property type="match status" value="1"/>
</dbReference>
<protein>
    <submittedName>
        <fullName evidence="1">Uncharacterized protein</fullName>
    </submittedName>
</protein>
<keyword evidence="2" id="KW-1185">Reference proteome</keyword>
<dbReference type="OrthoDB" id="9763101at2"/>
<gene>
    <name evidence="1" type="ORF">CLV71_102420</name>
</gene>